<keyword evidence="2" id="KW-1185">Reference proteome</keyword>
<comment type="caution">
    <text evidence="1">The sequence shown here is derived from an EMBL/GenBank/DDBJ whole genome shotgun (WGS) entry which is preliminary data.</text>
</comment>
<name>A0A7V8VEL7_9BACT</name>
<proteinExistence type="predicted"/>
<protein>
    <submittedName>
        <fullName evidence="1">Uncharacterized protein</fullName>
    </submittedName>
</protein>
<organism evidence="1 2">
    <name type="scientific">Thermogemmata fonticola</name>
    <dbReference type="NCBI Taxonomy" id="2755323"/>
    <lineage>
        <taxon>Bacteria</taxon>
        <taxon>Pseudomonadati</taxon>
        <taxon>Planctomycetota</taxon>
        <taxon>Planctomycetia</taxon>
        <taxon>Gemmatales</taxon>
        <taxon>Gemmataceae</taxon>
        <taxon>Thermogemmata</taxon>
    </lineage>
</organism>
<reference evidence="1 2" key="1">
    <citation type="submission" date="2020-07" db="EMBL/GenBank/DDBJ databases">
        <title>Thermogemmata thermophila gen. nov., sp. nov., a novel moderate thermophilic planctomycete from a Kamchatka hot spring.</title>
        <authorList>
            <person name="Elcheninov A.G."/>
            <person name="Podosokorskaya O.A."/>
            <person name="Kovaleva O.L."/>
            <person name="Novikov A."/>
            <person name="Bonch-Osmolovskaya E.A."/>
            <person name="Toshchakov S.V."/>
            <person name="Kublanov I.V."/>
        </authorList>
    </citation>
    <scope>NUCLEOTIDE SEQUENCE [LARGE SCALE GENOMIC DNA]</scope>
    <source>
        <strain evidence="1 2">2918</strain>
    </source>
</reference>
<evidence type="ECO:0000313" key="1">
    <source>
        <dbReference type="EMBL" id="MBA2226624.1"/>
    </source>
</evidence>
<sequence>MLTAIVAAALSLAPAQGGELKLSNVRFTVGEMGPPRPEARFLPGDIVYIGYDIVGLMIDTDGTARYRMAMEISDAAGKVYFKENPRDLTDFVPLRGQVIPARAFVTVGLDQPPGQYQCKVTVTDTTTKATASFTARFEVLKPAFGIVALHPTFDPQRQIPAPTQAFVGQTLFINFSVVGFERDGKTRQPNTLNEYQVFDEKGQPLLAKAISQVVDRGLDPSVPIYTLQFPLFLNRPGRFSARITVTDKLSGKSARVELPVTVLPAP</sequence>
<dbReference type="AlphaFoldDB" id="A0A7V8VEL7"/>
<gene>
    <name evidence="1" type="ORF">H0921_10675</name>
</gene>
<dbReference type="Proteomes" id="UP000542342">
    <property type="component" value="Unassembled WGS sequence"/>
</dbReference>
<dbReference type="RefSeq" id="WP_194538072.1">
    <property type="nucleotide sequence ID" value="NZ_JACEFB010000007.1"/>
</dbReference>
<evidence type="ECO:0000313" key="2">
    <source>
        <dbReference type="Proteomes" id="UP000542342"/>
    </source>
</evidence>
<dbReference type="EMBL" id="JACEFB010000007">
    <property type="protein sequence ID" value="MBA2226624.1"/>
    <property type="molecule type" value="Genomic_DNA"/>
</dbReference>
<accession>A0A7V8VEL7</accession>